<gene>
    <name evidence="1" type="ORF">M422DRAFT_254365</name>
</gene>
<dbReference type="AlphaFoldDB" id="A0A0C9V6H3"/>
<evidence type="ECO:0000313" key="1">
    <source>
        <dbReference type="EMBL" id="KIJ42584.1"/>
    </source>
</evidence>
<evidence type="ECO:0000313" key="2">
    <source>
        <dbReference type="Proteomes" id="UP000054279"/>
    </source>
</evidence>
<proteinExistence type="predicted"/>
<protein>
    <submittedName>
        <fullName evidence="1">Uncharacterized protein</fullName>
    </submittedName>
</protein>
<name>A0A0C9V6H3_SPHS4</name>
<accession>A0A0C9V6H3</accession>
<organism evidence="1 2">
    <name type="scientific">Sphaerobolus stellatus (strain SS14)</name>
    <dbReference type="NCBI Taxonomy" id="990650"/>
    <lineage>
        <taxon>Eukaryota</taxon>
        <taxon>Fungi</taxon>
        <taxon>Dikarya</taxon>
        <taxon>Basidiomycota</taxon>
        <taxon>Agaricomycotina</taxon>
        <taxon>Agaricomycetes</taxon>
        <taxon>Phallomycetidae</taxon>
        <taxon>Geastrales</taxon>
        <taxon>Sphaerobolaceae</taxon>
        <taxon>Sphaerobolus</taxon>
    </lineage>
</organism>
<dbReference type="Proteomes" id="UP000054279">
    <property type="component" value="Unassembled WGS sequence"/>
</dbReference>
<dbReference type="EMBL" id="KN837129">
    <property type="protein sequence ID" value="KIJ42584.1"/>
    <property type="molecule type" value="Genomic_DNA"/>
</dbReference>
<keyword evidence="2" id="KW-1185">Reference proteome</keyword>
<dbReference type="HOGENOM" id="CLU_1563876_0_0_1"/>
<reference evidence="1 2" key="1">
    <citation type="submission" date="2014-06" db="EMBL/GenBank/DDBJ databases">
        <title>Evolutionary Origins and Diversification of the Mycorrhizal Mutualists.</title>
        <authorList>
            <consortium name="DOE Joint Genome Institute"/>
            <consortium name="Mycorrhizal Genomics Consortium"/>
            <person name="Kohler A."/>
            <person name="Kuo A."/>
            <person name="Nagy L.G."/>
            <person name="Floudas D."/>
            <person name="Copeland A."/>
            <person name="Barry K.W."/>
            <person name="Cichocki N."/>
            <person name="Veneault-Fourrey C."/>
            <person name="LaButti K."/>
            <person name="Lindquist E.A."/>
            <person name="Lipzen A."/>
            <person name="Lundell T."/>
            <person name="Morin E."/>
            <person name="Murat C."/>
            <person name="Riley R."/>
            <person name="Ohm R."/>
            <person name="Sun H."/>
            <person name="Tunlid A."/>
            <person name="Henrissat B."/>
            <person name="Grigoriev I.V."/>
            <person name="Hibbett D.S."/>
            <person name="Martin F."/>
        </authorList>
    </citation>
    <scope>NUCLEOTIDE SEQUENCE [LARGE SCALE GENOMIC DNA]</scope>
    <source>
        <strain evidence="1 2">SS14</strain>
    </source>
</reference>
<sequence length="171" mass="19851">MVTLYGICVKRQLPTAVIFHIPSASIMLFTQIWGNFQLLQHYRRNPVDEINHNAGYHLHYEAFLNTNSENIIVNIRVYQPFDYRNPVYPNGTIAMVFGRFYMRGKYDMQVEAIHICKYDNASALVLRAFSPRVTISGYVVQEVQQLENGMKLVLINSMGFVRDEFHTLTVL</sequence>